<accession>Q3A7G3</accession>
<dbReference type="eggNOG" id="ENOG502ZNDF">
    <property type="taxonomic scope" value="Bacteria"/>
</dbReference>
<name>Q3A7G3_SYNC1</name>
<dbReference type="AlphaFoldDB" id="Q3A7G3"/>
<evidence type="ECO:0000313" key="2">
    <source>
        <dbReference type="Proteomes" id="UP000002534"/>
    </source>
</evidence>
<keyword evidence="2" id="KW-1185">Reference proteome</keyword>
<sequence>MRKPASKQAYNRLCARCLRACRQPEGTLLISCPRFMPRPFKVKDYRFAQLDLFGRPRK</sequence>
<protein>
    <submittedName>
        <fullName evidence="1">Uncharacterized protein</fullName>
    </submittedName>
</protein>
<dbReference type="KEGG" id="pca:Pcar_0421"/>
<gene>
    <name evidence="1" type="ordered locus">Pcar_0421</name>
</gene>
<evidence type="ECO:0000313" key="1">
    <source>
        <dbReference type="EMBL" id="ABA87681.2"/>
    </source>
</evidence>
<reference evidence="2" key="1">
    <citation type="submission" date="2005-10" db="EMBL/GenBank/DDBJ databases">
        <title>Complete sequence of Pelobacter carbinolicus DSM 2380.</title>
        <authorList>
            <person name="Copeland A."/>
            <person name="Lucas S."/>
            <person name="Lapidus A."/>
            <person name="Barry K."/>
            <person name="Detter J.C."/>
            <person name="Glavina T."/>
            <person name="Hammon N."/>
            <person name="Israni S."/>
            <person name="Pitluck S."/>
            <person name="Chertkov O."/>
            <person name="Schmutz J."/>
            <person name="Larimer F."/>
            <person name="Land M."/>
            <person name="Kyrpides N."/>
            <person name="Ivanova N."/>
            <person name="Richardson P."/>
        </authorList>
    </citation>
    <scope>NUCLEOTIDE SEQUENCE [LARGE SCALE GENOMIC DNA]</scope>
    <source>
        <strain evidence="2">DSM 2380 / NBRC 103641 / GraBd1</strain>
    </source>
</reference>
<dbReference type="Proteomes" id="UP000002534">
    <property type="component" value="Chromosome"/>
</dbReference>
<dbReference type="EMBL" id="CP000142">
    <property type="protein sequence ID" value="ABA87681.2"/>
    <property type="molecule type" value="Genomic_DNA"/>
</dbReference>
<organism evidence="1 2">
    <name type="scientific">Syntrophotalea carbinolica (strain DSM 2380 / NBRC 103641 / GraBd1)</name>
    <name type="common">Pelobacter carbinolicus</name>
    <dbReference type="NCBI Taxonomy" id="338963"/>
    <lineage>
        <taxon>Bacteria</taxon>
        <taxon>Pseudomonadati</taxon>
        <taxon>Thermodesulfobacteriota</taxon>
        <taxon>Desulfuromonadia</taxon>
        <taxon>Desulfuromonadales</taxon>
        <taxon>Syntrophotaleaceae</taxon>
        <taxon>Syntrophotalea</taxon>
    </lineage>
</organism>
<proteinExistence type="predicted"/>
<reference evidence="1 2" key="2">
    <citation type="journal article" date="2012" name="BMC Genomics">
        <title>The genome of Pelobacter carbinolicus reveals surprising metabolic capabilities and physiological features.</title>
        <authorList>
            <person name="Aklujkar M."/>
            <person name="Haveman S.A."/>
            <person name="Didonato R.Jr."/>
            <person name="Chertkov O."/>
            <person name="Han C.S."/>
            <person name="Land M.L."/>
            <person name="Brown P."/>
            <person name="Lovley D.R."/>
        </authorList>
    </citation>
    <scope>NUCLEOTIDE SEQUENCE [LARGE SCALE GENOMIC DNA]</scope>
    <source>
        <strain evidence="2">DSM 2380 / NBRC 103641 / GraBd1</strain>
    </source>
</reference>
<dbReference type="HOGENOM" id="CLU_2975250_0_0_7"/>